<name>A0A841Q0H7_9BACL</name>
<feature type="transmembrane region" description="Helical" evidence="1">
    <location>
        <begin position="7"/>
        <end position="28"/>
    </location>
</feature>
<keyword evidence="1" id="KW-0472">Membrane</keyword>
<accession>A0A841Q0H7</accession>
<evidence type="ECO:0000313" key="3">
    <source>
        <dbReference type="Proteomes" id="UP000568839"/>
    </source>
</evidence>
<protein>
    <recommendedName>
        <fullName evidence="4">DUF4305 domain-containing protein</fullName>
    </recommendedName>
</protein>
<dbReference type="EMBL" id="JACHHJ010000004">
    <property type="protein sequence ID" value="MBB6451012.1"/>
    <property type="molecule type" value="Genomic_DNA"/>
</dbReference>
<dbReference type="AlphaFoldDB" id="A0A841Q0H7"/>
<dbReference type="RefSeq" id="WP_184405055.1">
    <property type="nucleotide sequence ID" value="NZ_JACHHJ010000004.1"/>
</dbReference>
<dbReference type="Pfam" id="PF14146">
    <property type="entry name" value="DUF4305"/>
    <property type="match status" value="1"/>
</dbReference>
<proteinExistence type="predicted"/>
<organism evidence="2 3">
    <name type="scientific">Geomicrobium halophilum</name>
    <dbReference type="NCBI Taxonomy" id="549000"/>
    <lineage>
        <taxon>Bacteria</taxon>
        <taxon>Bacillati</taxon>
        <taxon>Bacillota</taxon>
        <taxon>Bacilli</taxon>
        <taxon>Bacillales</taxon>
        <taxon>Geomicrobium</taxon>
    </lineage>
</organism>
<gene>
    <name evidence="2" type="ORF">HNR44_003002</name>
</gene>
<reference evidence="2 3" key="1">
    <citation type="submission" date="2020-08" db="EMBL/GenBank/DDBJ databases">
        <title>Genomic Encyclopedia of Type Strains, Phase IV (KMG-IV): sequencing the most valuable type-strain genomes for metagenomic binning, comparative biology and taxonomic classification.</title>
        <authorList>
            <person name="Goeker M."/>
        </authorList>
    </citation>
    <scope>NUCLEOTIDE SEQUENCE [LARGE SCALE GENOMIC DNA]</scope>
    <source>
        <strain evidence="2 3">DSM 21769</strain>
    </source>
</reference>
<keyword evidence="1" id="KW-0812">Transmembrane</keyword>
<feature type="transmembrane region" description="Helical" evidence="1">
    <location>
        <begin position="34"/>
        <end position="54"/>
    </location>
</feature>
<keyword evidence="3" id="KW-1185">Reference proteome</keyword>
<keyword evidence="1" id="KW-1133">Transmembrane helix</keyword>
<comment type="caution">
    <text evidence="2">The sequence shown here is derived from an EMBL/GenBank/DDBJ whole genome shotgun (WGS) entry which is preliminary data.</text>
</comment>
<dbReference type="Proteomes" id="UP000568839">
    <property type="component" value="Unassembled WGS sequence"/>
</dbReference>
<sequence>MKLSPRVMGFSYSFLATLFVVFAIVHVQLDGWGFLTYAILAIAALDYMIAWNAFKKSAAEKQEQNNH</sequence>
<evidence type="ECO:0000256" key="1">
    <source>
        <dbReference type="SAM" id="Phobius"/>
    </source>
</evidence>
<evidence type="ECO:0008006" key="4">
    <source>
        <dbReference type="Google" id="ProtNLM"/>
    </source>
</evidence>
<evidence type="ECO:0000313" key="2">
    <source>
        <dbReference type="EMBL" id="MBB6451012.1"/>
    </source>
</evidence>
<dbReference type="InterPro" id="IPR025426">
    <property type="entry name" value="DUF4305"/>
</dbReference>